<gene>
    <name evidence="1" type="ORF">BTN49_0802</name>
</gene>
<organism evidence="1 2">
    <name type="scientific">Candidatus Enterovibrio escicola</name>
    <dbReference type="NCBI Taxonomy" id="1927127"/>
    <lineage>
        <taxon>Bacteria</taxon>
        <taxon>Pseudomonadati</taxon>
        <taxon>Pseudomonadota</taxon>
        <taxon>Gammaproteobacteria</taxon>
        <taxon>Vibrionales</taxon>
        <taxon>Vibrionaceae</taxon>
        <taxon>Enterovibrio</taxon>
    </lineage>
</organism>
<dbReference type="Proteomes" id="UP000219020">
    <property type="component" value="Unassembled WGS sequence"/>
</dbReference>
<evidence type="ECO:0000313" key="2">
    <source>
        <dbReference type="Proteomes" id="UP000219020"/>
    </source>
</evidence>
<reference evidence="2" key="1">
    <citation type="submission" date="2017-04" db="EMBL/GenBank/DDBJ databases">
        <title>Genome evolution of the luminous symbionts of deep sea anglerfish.</title>
        <authorList>
            <person name="Hendry T.A."/>
        </authorList>
    </citation>
    <scope>NUCLEOTIDE SEQUENCE [LARGE SCALE GENOMIC DNA]</scope>
</reference>
<keyword evidence="2" id="KW-1185">Reference proteome</keyword>
<name>A0A2A5T6P9_9GAMM</name>
<evidence type="ECO:0008006" key="3">
    <source>
        <dbReference type="Google" id="ProtNLM"/>
    </source>
</evidence>
<dbReference type="AlphaFoldDB" id="A0A2A5T6P9"/>
<dbReference type="EMBL" id="NBYY01000009">
    <property type="protein sequence ID" value="PCS23831.1"/>
    <property type="molecule type" value="Genomic_DNA"/>
</dbReference>
<protein>
    <recommendedName>
        <fullName evidence="3">Mobile element protein</fullName>
    </recommendedName>
</protein>
<accession>A0A2A5T6P9</accession>
<sequence length="61" mass="7197">MMSKLSTIIYRNRMDMLFVWHLVHFLCAVQVKKKRHLWCKLHFAVDVSTHEIIAADNGGKK</sequence>
<evidence type="ECO:0000313" key="1">
    <source>
        <dbReference type="EMBL" id="PCS23831.1"/>
    </source>
</evidence>
<comment type="caution">
    <text evidence="1">The sequence shown here is derived from an EMBL/GenBank/DDBJ whole genome shotgun (WGS) entry which is preliminary data.</text>
</comment>
<proteinExistence type="predicted"/>